<keyword evidence="1" id="KW-1133">Transmembrane helix</keyword>
<reference evidence="3" key="1">
    <citation type="submission" date="2016-10" db="EMBL/GenBank/DDBJ databases">
        <authorList>
            <person name="Varghese N."/>
            <person name="Submissions S."/>
        </authorList>
    </citation>
    <scope>NUCLEOTIDE SEQUENCE [LARGE SCALE GENOMIC DNA]</scope>
    <source>
        <strain evidence="3">DSM 44268</strain>
    </source>
</reference>
<dbReference type="RefSeq" id="WP_091763628.1">
    <property type="nucleotide sequence ID" value="NZ_FNBT01000001.1"/>
</dbReference>
<proteinExistence type="predicted"/>
<evidence type="ECO:0000256" key="1">
    <source>
        <dbReference type="SAM" id="Phobius"/>
    </source>
</evidence>
<dbReference type="STRING" id="1550231.SAMN05660662_0615"/>
<dbReference type="OrthoDB" id="3671425at2"/>
<accession>A0A1G7HHL3</accession>
<keyword evidence="1" id="KW-0472">Membrane</keyword>
<keyword evidence="3" id="KW-1185">Reference proteome</keyword>
<protein>
    <submittedName>
        <fullName evidence="2">Uncharacterized protein</fullName>
    </submittedName>
</protein>
<sequence length="416" mass="45056">MSTDRELDTLLAEASGVRDAELPELPAEFLAALRTGADEPASVLAARQLADDARRARGRRRPSRKVLVRAGAGVLAVAAAWTTAVVVDTQGAERSPEAIPAPPSAEPTELPIDPAGGLTLLAAGAVTFPYSVDPEPEGLTPYLTRVGGLESFGTVDPVAYRALYRSAEDLGFSFSIASRDPRIPRPGVFEASPYTAEEIDERGATSVGGRPADFVRATFDEPDCRYAPSTPTQEEEPEEVCSTAYAELFWQRDDGQWVAMYGQGDRYGDETALVEVAEAIVDRPQPVQLQFELSPENWEVSGYESLSNLSLVDRADPTSLTERISVSLQERWRGERDPEDAARGMADGNPIEQVTVHGRPAALVSVPDHCADPAEGRRMWNLWAQFADGPQFLLQAPDTLTREDVLAMAEGLSYTP</sequence>
<organism evidence="2 3">
    <name type="scientific">Blastococcus aurantiacus</name>
    <dbReference type="NCBI Taxonomy" id="1550231"/>
    <lineage>
        <taxon>Bacteria</taxon>
        <taxon>Bacillati</taxon>
        <taxon>Actinomycetota</taxon>
        <taxon>Actinomycetes</taxon>
        <taxon>Geodermatophilales</taxon>
        <taxon>Geodermatophilaceae</taxon>
        <taxon>Blastococcus</taxon>
    </lineage>
</organism>
<keyword evidence="1" id="KW-0812">Transmembrane</keyword>
<feature type="transmembrane region" description="Helical" evidence="1">
    <location>
        <begin position="66"/>
        <end position="87"/>
    </location>
</feature>
<dbReference type="AlphaFoldDB" id="A0A1G7HHL3"/>
<dbReference type="EMBL" id="FNBT01000001">
    <property type="protein sequence ID" value="SDE99816.1"/>
    <property type="molecule type" value="Genomic_DNA"/>
</dbReference>
<evidence type="ECO:0000313" key="3">
    <source>
        <dbReference type="Proteomes" id="UP000199406"/>
    </source>
</evidence>
<evidence type="ECO:0000313" key="2">
    <source>
        <dbReference type="EMBL" id="SDE99816.1"/>
    </source>
</evidence>
<dbReference type="Proteomes" id="UP000199406">
    <property type="component" value="Unassembled WGS sequence"/>
</dbReference>
<gene>
    <name evidence="2" type="ORF">SAMN05660662_0615</name>
</gene>
<name>A0A1G7HHL3_9ACTN</name>